<accession>A0A9R1VMB8</accession>
<reference evidence="1 2" key="1">
    <citation type="journal article" date="2017" name="Nat. Commun.">
        <title>Genome assembly with in vitro proximity ligation data and whole-genome triplication in lettuce.</title>
        <authorList>
            <person name="Reyes-Chin-Wo S."/>
            <person name="Wang Z."/>
            <person name="Yang X."/>
            <person name="Kozik A."/>
            <person name="Arikit S."/>
            <person name="Song C."/>
            <person name="Xia L."/>
            <person name="Froenicke L."/>
            <person name="Lavelle D.O."/>
            <person name="Truco M.J."/>
            <person name="Xia R."/>
            <person name="Zhu S."/>
            <person name="Xu C."/>
            <person name="Xu H."/>
            <person name="Xu X."/>
            <person name="Cox K."/>
            <person name="Korf I."/>
            <person name="Meyers B.C."/>
            <person name="Michelmore R.W."/>
        </authorList>
    </citation>
    <scope>NUCLEOTIDE SEQUENCE [LARGE SCALE GENOMIC DNA]</scope>
    <source>
        <strain evidence="2">cv. Salinas</strain>
        <tissue evidence="1">Seedlings</tissue>
    </source>
</reference>
<dbReference type="EMBL" id="NBSK02000005">
    <property type="protein sequence ID" value="KAJ0207693.1"/>
    <property type="molecule type" value="Genomic_DNA"/>
</dbReference>
<evidence type="ECO:0000313" key="1">
    <source>
        <dbReference type="EMBL" id="KAJ0207693.1"/>
    </source>
</evidence>
<dbReference type="Proteomes" id="UP000235145">
    <property type="component" value="Unassembled WGS sequence"/>
</dbReference>
<sequence length="267" mass="31758">MVRFLNKELRSMRLVLLRTNPEYKEQIQIAKNNYEMHRNILKWCSKLLFVRNTTIIVWNVVGHIHDRTYEAVMTTTCKPELNQEIMGRLHIPECTTIFRASYFGAYVKMSTSVEYLLLLCHYLMCKEATTYHRELLFQLHNYLVYFDRRSFYFFYRFMVRGAFPEYFIFKTVQTTCISICLGFIVSEKFTSSIIKCKHCASLAVVYVRAGILWQIPSNLVQDEYLALISDFGRIEEHLNLSQPRLDNRPTHKMYGFFYIMETFPTVG</sequence>
<comment type="caution">
    <text evidence="1">The sequence shown here is derived from an EMBL/GenBank/DDBJ whole genome shotgun (WGS) entry which is preliminary data.</text>
</comment>
<keyword evidence="2" id="KW-1185">Reference proteome</keyword>
<protein>
    <submittedName>
        <fullName evidence="1">Uncharacterized protein</fullName>
    </submittedName>
</protein>
<organism evidence="1 2">
    <name type="scientific">Lactuca sativa</name>
    <name type="common">Garden lettuce</name>
    <dbReference type="NCBI Taxonomy" id="4236"/>
    <lineage>
        <taxon>Eukaryota</taxon>
        <taxon>Viridiplantae</taxon>
        <taxon>Streptophyta</taxon>
        <taxon>Embryophyta</taxon>
        <taxon>Tracheophyta</taxon>
        <taxon>Spermatophyta</taxon>
        <taxon>Magnoliopsida</taxon>
        <taxon>eudicotyledons</taxon>
        <taxon>Gunneridae</taxon>
        <taxon>Pentapetalae</taxon>
        <taxon>asterids</taxon>
        <taxon>campanulids</taxon>
        <taxon>Asterales</taxon>
        <taxon>Asteraceae</taxon>
        <taxon>Cichorioideae</taxon>
        <taxon>Cichorieae</taxon>
        <taxon>Lactucinae</taxon>
        <taxon>Lactuca</taxon>
    </lineage>
</organism>
<evidence type="ECO:0000313" key="2">
    <source>
        <dbReference type="Proteomes" id="UP000235145"/>
    </source>
</evidence>
<gene>
    <name evidence="1" type="ORF">LSAT_V11C500266900</name>
</gene>
<name>A0A9R1VMB8_LACSA</name>
<dbReference type="AlphaFoldDB" id="A0A9R1VMB8"/>
<proteinExistence type="predicted"/>